<dbReference type="GO" id="GO:0005829">
    <property type="term" value="C:cytosol"/>
    <property type="evidence" value="ECO:0007669"/>
    <property type="project" value="TreeGrafter"/>
</dbReference>
<reference evidence="3" key="1">
    <citation type="journal article" date="2020" name="mSystems">
        <title>Genome- and Community-Level Interaction Insights into Carbon Utilization and Element Cycling Functions of Hydrothermarchaeota in Hydrothermal Sediment.</title>
        <authorList>
            <person name="Zhou Z."/>
            <person name="Liu Y."/>
            <person name="Xu W."/>
            <person name="Pan J."/>
            <person name="Luo Z.H."/>
            <person name="Li M."/>
        </authorList>
    </citation>
    <scope>NUCLEOTIDE SEQUENCE [LARGE SCALE GENOMIC DNA]</scope>
    <source>
        <strain evidence="3">SpSt-222</strain>
    </source>
</reference>
<dbReference type="GO" id="GO:0070967">
    <property type="term" value="F:coenzyme F420 binding"/>
    <property type="evidence" value="ECO:0007669"/>
    <property type="project" value="TreeGrafter"/>
</dbReference>
<dbReference type="PANTHER" id="PTHR35176">
    <property type="entry name" value="HEME OXYGENASE HI_0854-RELATED"/>
    <property type="match status" value="1"/>
</dbReference>
<dbReference type="InterPro" id="IPR019920">
    <property type="entry name" value="F420-binding_dom_put"/>
</dbReference>
<dbReference type="NCBIfam" id="TIGR03667">
    <property type="entry name" value="Rv3369"/>
    <property type="match status" value="1"/>
</dbReference>
<evidence type="ECO:0000313" key="3">
    <source>
        <dbReference type="EMBL" id="HEF64245.1"/>
    </source>
</evidence>
<dbReference type="PANTHER" id="PTHR35176:SF6">
    <property type="entry name" value="HEME OXYGENASE HI_0854-RELATED"/>
    <property type="match status" value="1"/>
</dbReference>
<dbReference type="InterPro" id="IPR011576">
    <property type="entry name" value="Pyridox_Oxase_N"/>
</dbReference>
<dbReference type="EC" id="1.-.-.-" evidence="3"/>
<dbReference type="Gene3D" id="2.30.110.10">
    <property type="entry name" value="Electron Transport, Fmn-binding Protein, Chain A"/>
    <property type="match status" value="1"/>
</dbReference>
<dbReference type="GO" id="GO:0016627">
    <property type="term" value="F:oxidoreductase activity, acting on the CH-CH group of donors"/>
    <property type="evidence" value="ECO:0007669"/>
    <property type="project" value="TreeGrafter"/>
</dbReference>
<accession>A0A7C2BEY1</accession>
<dbReference type="NCBIfam" id="TIGR03618">
    <property type="entry name" value="Rv1155_F420"/>
    <property type="match status" value="1"/>
</dbReference>
<feature type="domain" description="Pyridoxamine 5'-phosphate oxidase N-terminal" evidence="2">
    <location>
        <begin position="6"/>
        <end position="114"/>
    </location>
</feature>
<dbReference type="InterPro" id="IPR019966">
    <property type="entry name" value="F420-dep_enz_PPOX_Rv3369"/>
</dbReference>
<dbReference type="EMBL" id="DSJL01000001">
    <property type="protein sequence ID" value="HEF64245.1"/>
    <property type="molecule type" value="Genomic_DNA"/>
</dbReference>
<organism evidence="3">
    <name type="scientific">Thermomicrobium roseum</name>
    <dbReference type="NCBI Taxonomy" id="500"/>
    <lineage>
        <taxon>Bacteria</taxon>
        <taxon>Pseudomonadati</taxon>
        <taxon>Thermomicrobiota</taxon>
        <taxon>Thermomicrobia</taxon>
        <taxon>Thermomicrobiales</taxon>
        <taxon>Thermomicrobiaceae</taxon>
        <taxon>Thermomicrobium</taxon>
    </lineage>
</organism>
<keyword evidence="1 3" id="KW-0560">Oxidoreductase</keyword>
<dbReference type="SUPFAM" id="SSF50475">
    <property type="entry name" value="FMN-binding split barrel"/>
    <property type="match status" value="1"/>
</dbReference>
<comment type="caution">
    <text evidence="3">The sequence shown here is derived from an EMBL/GenBank/DDBJ whole genome shotgun (WGS) entry which is preliminary data.</text>
</comment>
<gene>
    <name evidence="3" type="ORF">ENP47_01325</name>
</gene>
<name>A0A7C2BEY1_THERO</name>
<sequence>MSNFPPSVERQLRDEPVIWLATVRQDGQPQVVPVWFLWDGQHVLIYSLPRSQKVRNIQRNPRVSLHFNSDRWASHVTRFDGSAELVPDPPPVTAVPAYLAKYSEAITRLGMTAPEFAAEYSALIRVRLEHLVHW</sequence>
<proteinExistence type="predicted"/>
<dbReference type="InterPro" id="IPR052019">
    <property type="entry name" value="F420H2_bilvrd_red/Heme_oxyg"/>
</dbReference>
<evidence type="ECO:0000256" key="1">
    <source>
        <dbReference type="ARBA" id="ARBA00023002"/>
    </source>
</evidence>
<evidence type="ECO:0000259" key="2">
    <source>
        <dbReference type="Pfam" id="PF01243"/>
    </source>
</evidence>
<dbReference type="InterPro" id="IPR012349">
    <property type="entry name" value="Split_barrel_FMN-bd"/>
</dbReference>
<dbReference type="Pfam" id="PF01243">
    <property type="entry name" value="PNPOx_N"/>
    <property type="match status" value="1"/>
</dbReference>
<protein>
    <submittedName>
        <fullName evidence="3">TIGR03667 family PPOX class F420-dependent oxidoreductase</fullName>
        <ecNumber evidence="3">1.-.-.-</ecNumber>
    </submittedName>
</protein>
<dbReference type="AlphaFoldDB" id="A0A7C2BEY1"/>